<dbReference type="AlphaFoldDB" id="A0A267DMA8"/>
<dbReference type="InterPro" id="IPR013087">
    <property type="entry name" value="Znf_C2H2_type"/>
</dbReference>
<evidence type="ECO:0000313" key="6">
    <source>
        <dbReference type="Proteomes" id="UP000215902"/>
    </source>
</evidence>
<dbReference type="SUPFAM" id="SSF54928">
    <property type="entry name" value="RNA-binding domain, RBD"/>
    <property type="match status" value="1"/>
</dbReference>
<feature type="non-terminal residue" evidence="5">
    <location>
        <position position="1"/>
    </location>
</feature>
<feature type="compositionally biased region" description="Low complexity" evidence="3">
    <location>
        <begin position="116"/>
        <end position="134"/>
    </location>
</feature>
<dbReference type="EMBL" id="NIVC01003680">
    <property type="protein sequence ID" value="PAA50286.1"/>
    <property type="molecule type" value="Genomic_DNA"/>
</dbReference>
<dbReference type="InterPro" id="IPR012677">
    <property type="entry name" value="Nucleotide-bd_a/b_plait_sf"/>
</dbReference>
<feature type="domain" description="RRM" evidence="4">
    <location>
        <begin position="20"/>
        <end position="91"/>
    </location>
</feature>
<dbReference type="PANTHER" id="PTHR13968">
    <property type="entry name" value="HETEROGENEOUS NUCLEAR RIBONUCLEOPROTEIN"/>
    <property type="match status" value="1"/>
</dbReference>
<dbReference type="SMART" id="SM00360">
    <property type="entry name" value="RRM"/>
    <property type="match status" value="1"/>
</dbReference>
<sequence length="304" mass="31528">PAMDNSGTLTSAQDPQSQRSRVFVGNLNTAQMSRNELEQRFCRYGTVLGISVHKGFGFVQFAEEWSARAAVQGEDGQVYHGMRIDANIASEPKMRRGTSGGSMSGQPAIKRARQDLTSSTTPSVPSLNSSSSGSMMARKASNLVSLVKPSNPVPEVQPEKRPTLNDPTVKDLLVCGNCKELLPSLEKLSAHKQAGCRLRLVCRCLQTGEPVSMDCSYCGAGFASAWELLVHCRDEHDLLLFGSPSTASSAAAPPVAAAVAASTGGSGSAAASSAAALAPSVNSTTVVAAAAVSGNAAKSETNGQ</sequence>
<protein>
    <recommendedName>
        <fullName evidence="4">RRM domain-containing protein</fullName>
    </recommendedName>
</protein>
<comment type="caution">
    <text evidence="5">The sequence shown here is derived from an EMBL/GenBank/DDBJ whole genome shotgun (WGS) entry which is preliminary data.</text>
</comment>
<dbReference type="Proteomes" id="UP000215902">
    <property type="component" value="Unassembled WGS sequence"/>
</dbReference>
<keyword evidence="1 2" id="KW-0694">RNA-binding</keyword>
<evidence type="ECO:0000313" key="5">
    <source>
        <dbReference type="EMBL" id="PAA50286.1"/>
    </source>
</evidence>
<organism evidence="5 6">
    <name type="scientific">Macrostomum lignano</name>
    <dbReference type="NCBI Taxonomy" id="282301"/>
    <lineage>
        <taxon>Eukaryota</taxon>
        <taxon>Metazoa</taxon>
        <taxon>Spiralia</taxon>
        <taxon>Lophotrochozoa</taxon>
        <taxon>Platyhelminthes</taxon>
        <taxon>Rhabditophora</taxon>
        <taxon>Macrostomorpha</taxon>
        <taxon>Macrostomida</taxon>
        <taxon>Macrostomidae</taxon>
        <taxon>Macrostomum</taxon>
    </lineage>
</organism>
<evidence type="ECO:0000256" key="1">
    <source>
        <dbReference type="ARBA" id="ARBA00022884"/>
    </source>
</evidence>
<dbReference type="GO" id="GO:0003723">
    <property type="term" value="F:RNA binding"/>
    <property type="evidence" value="ECO:0007669"/>
    <property type="project" value="UniProtKB-UniRule"/>
</dbReference>
<feature type="region of interest" description="Disordered" evidence="3">
    <location>
        <begin position="89"/>
        <end position="134"/>
    </location>
</feature>
<dbReference type="GO" id="GO:0005634">
    <property type="term" value="C:nucleus"/>
    <property type="evidence" value="ECO:0007669"/>
    <property type="project" value="TreeGrafter"/>
</dbReference>
<keyword evidence="6" id="KW-1185">Reference proteome</keyword>
<dbReference type="Gene3D" id="3.30.70.330">
    <property type="match status" value="1"/>
</dbReference>
<dbReference type="CDD" id="cd12341">
    <property type="entry name" value="RRM_hnRNPC_like"/>
    <property type="match status" value="1"/>
</dbReference>
<accession>A0A267DMA8</accession>
<feature type="region of interest" description="Disordered" evidence="3">
    <location>
        <begin position="1"/>
        <end position="20"/>
    </location>
</feature>
<name>A0A267DMA8_9PLAT</name>
<dbReference type="PROSITE" id="PS50102">
    <property type="entry name" value="RRM"/>
    <property type="match status" value="1"/>
</dbReference>
<reference evidence="5 6" key="1">
    <citation type="submission" date="2017-06" db="EMBL/GenBank/DDBJ databases">
        <title>A platform for efficient transgenesis in Macrostomum lignano, a flatworm model organism for stem cell research.</title>
        <authorList>
            <person name="Berezikov E."/>
        </authorList>
    </citation>
    <scope>NUCLEOTIDE SEQUENCE [LARGE SCALE GENOMIC DNA]</scope>
    <source>
        <strain evidence="5">DV1</strain>
        <tissue evidence="5">Whole organism</tissue>
    </source>
</reference>
<dbReference type="PROSITE" id="PS00028">
    <property type="entry name" value="ZINC_FINGER_C2H2_1"/>
    <property type="match status" value="1"/>
</dbReference>
<evidence type="ECO:0000259" key="4">
    <source>
        <dbReference type="PROSITE" id="PS50102"/>
    </source>
</evidence>
<dbReference type="OrthoDB" id="6730379at2759"/>
<dbReference type="STRING" id="282301.A0A267DMA8"/>
<dbReference type="Pfam" id="PF00076">
    <property type="entry name" value="RRM_1"/>
    <property type="match status" value="1"/>
</dbReference>
<dbReference type="InterPro" id="IPR051186">
    <property type="entry name" value="RRM_HNRPC/RALY_subfam"/>
</dbReference>
<dbReference type="PANTHER" id="PTHR13968:SF26">
    <property type="entry name" value="RRM DOMAIN-CONTAINING PROTEIN"/>
    <property type="match status" value="1"/>
</dbReference>
<proteinExistence type="predicted"/>
<gene>
    <name evidence="5" type="ORF">BOX15_Mlig014167g3</name>
</gene>
<dbReference type="InterPro" id="IPR000504">
    <property type="entry name" value="RRM_dom"/>
</dbReference>
<evidence type="ECO:0000256" key="2">
    <source>
        <dbReference type="PROSITE-ProRule" id="PRU00176"/>
    </source>
</evidence>
<dbReference type="InterPro" id="IPR035979">
    <property type="entry name" value="RBD_domain_sf"/>
</dbReference>
<evidence type="ECO:0000256" key="3">
    <source>
        <dbReference type="SAM" id="MobiDB-lite"/>
    </source>
</evidence>